<feature type="compositionally biased region" description="Pro residues" evidence="1">
    <location>
        <begin position="306"/>
        <end position="317"/>
    </location>
</feature>
<name>W3XA10_PESFW</name>
<dbReference type="OrthoDB" id="10636654at2759"/>
<keyword evidence="3" id="KW-1185">Reference proteome</keyword>
<dbReference type="KEGG" id="pfy:PFICI_04824"/>
<feature type="region of interest" description="Disordered" evidence="1">
    <location>
        <begin position="303"/>
        <end position="372"/>
    </location>
</feature>
<dbReference type="AlphaFoldDB" id="W3XA10"/>
<gene>
    <name evidence="2" type="ORF">PFICI_04824</name>
</gene>
<dbReference type="RefSeq" id="XP_007831596.1">
    <property type="nucleotide sequence ID" value="XM_007833405.1"/>
</dbReference>
<evidence type="ECO:0000313" key="3">
    <source>
        <dbReference type="Proteomes" id="UP000030651"/>
    </source>
</evidence>
<accession>W3XA10</accession>
<evidence type="ECO:0000256" key="1">
    <source>
        <dbReference type="SAM" id="MobiDB-lite"/>
    </source>
</evidence>
<proteinExistence type="predicted"/>
<dbReference type="HOGENOM" id="CLU_744157_0_0_1"/>
<dbReference type="GeneID" id="19269837"/>
<protein>
    <submittedName>
        <fullName evidence="2">Uncharacterized protein</fullName>
    </submittedName>
</protein>
<organism evidence="2 3">
    <name type="scientific">Pestalotiopsis fici (strain W106-1 / CGMCC3.15140)</name>
    <dbReference type="NCBI Taxonomy" id="1229662"/>
    <lineage>
        <taxon>Eukaryota</taxon>
        <taxon>Fungi</taxon>
        <taxon>Dikarya</taxon>
        <taxon>Ascomycota</taxon>
        <taxon>Pezizomycotina</taxon>
        <taxon>Sordariomycetes</taxon>
        <taxon>Xylariomycetidae</taxon>
        <taxon>Amphisphaeriales</taxon>
        <taxon>Sporocadaceae</taxon>
        <taxon>Pestalotiopsis</taxon>
    </lineage>
</organism>
<feature type="region of interest" description="Disordered" evidence="1">
    <location>
        <begin position="54"/>
        <end position="75"/>
    </location>
</feature>
<reference evidence="3" key="1">
    <citation type="journal article" date="2015" name="BMC Genomics">
        <title>Genomic and transcriptomic analysis of the endophytic fungus Pestalotiopsis fici reveals its lifestyle and high potential for synthesis of natural products.</title>
        <authorList>
            <person name="Wang X."/>
            <person name="Zhang X."/>
            <person name="Liu L."/>
            <person name="Xiang M."/>
            <person name="Wang W."/>
            <person name="Sun X."/>
            <person name="Che Y."/>
            <person name="Guo L."/>
            <person name="Liu G."/>
            <person name="Guo L."/>
            <person name="Wang C."/>
            <person name="Yin W.B."/>
            <person name="Stadler M."/>
            <person name="Zhang X."/>
            <person name="Liu X."/>
        </authorList>
    </citation>
    <scope>NUCLEOTIDE SEQUENCE [LARGE SCALE GENOMIC DNA]</scope>
    <source>
        <strain evidence="3">W106-1 / CGMCC3.15140</strain>
    </source>
</reference>
<dbReference type="InParanoid" id="W3XA10"/>
<sequence>MDGPSMGGGSRSIPIIIITGCNEEGDGACYQSRYINIIPTTGRCVYSITTSGGQRFRPAPEPANDPYRHDGTISSSSHGDCRIVECQYCALCKKHRIASHALQEKLIGRSGGANSWDPYFHWIMNEQIPLLGPDSPSKGGINWGLCWIQNCHHCKNIGSASTKPANTNRLGCPCKRVGSEFGCECGRSHDPPGTIDLRFLPHNPLYPLTACRRWTMQKFVVRSIRKNPCCWCAEMSKRLAAQFDDSSSDSDNQKVRSQQEVVHNLNLYERIAYILSPFATEFSDFKKEKGYNHNDFFFNLPESAVPVPPPPPAPPLPEKSAATKPRRQRSLSVEEQHDFEQLMFETDPSWGHAIRPNTQPKKRSLWQRITGG</sequence>
<dbReference type="Proteomes" id="UP000030651">
    <property type="component" value="Unassembled WGS sequence"/>
</dbReference>
<dbReference type="EMBL" id="KI912111">
    <property type="protein sequence ID" value="ETS82948.1"/>
    <property type="molecule type" value="Genomic_DNA"/>
</dbReference>
<evidence type="ECO:0000313" key="2">
    <source>
        <dbReference type="EMBL" id="ETS82948.1"/>
    </source>
</evidence>